<sequence>MMASNRTVPSSRFSDLQLRITFLKRFDSAPVRALRQRFPRRRLLLRSWFILKVDRDFFFLLRKNVLSNHREERNFTEILTSHFPANSSRFLRCVKQPHVSLQLLT</sequence>
<organism evidence="1 2">
    <name type="scientific">Brassica cretica</name>
    <name type="common">Mustard</name>
    <dbReference type="NCBI Taxonomy" id="69181"/>
    <lineage>
        <taxon>Eukaryota</taxon>
        <taxon>Viridiplantae</taxon>
        <taxon>Streptophyta</taxon>
        <taxon>Embryophyta</taxon>
        <taxon>Tracheophyta</taxon>
        <taxon>Spermatophyta</taxon>
        <taxon>Magnoliopsida</taxon>
        <taxon>eudicotyledons</taxon>
        <taxon>Gunneridae</taxon>
        <taxon>Pentapetalae</taxon>
        <taxon>rosids</taxon>
        <taxon>malvids</taxon>
        <taxon>Brassicales</taxon>
        <taxon>Brassicaceae</taxon>
        <taxon>Brassiceae</taxon>
        <taxon>Brassica</taxon>
    </lineage>
</organism>
<gene>
    <name evidence="1" type="ORF">F2Q69_00020773</name>
</gene>
<dbReference type="EMBL" id="QGKX02001290">
    <property type="protein sequence ID" value="KAF3537969.1"/>
    <property type="molecule type" value="Genomic_DNA"/>
</dbReference>
<protein>
    <submittedName>
        <fullName evidence="1">Uncharacterized protein</fullName>
    </submittedName>
</protein>
<evidence type="ECO:0000313" key="1">
    <source>
        <dbReference type="EMBL" id="KAF3537969.1"/>
    </source>
</evidence>
<dbReference type="Proteomes" id="UP000712600">
    <property type="component" value="Unassembled WGS sequence"/>
</dbReference>
<dbReference type="AlphaFoldDB" id="A0A8S9Q5Q2"/>
<evidence type="ECO:0000313" key="2">
    <source>
        <dbReference type="Proteomes" id="UP000712600"/>
    </source>
</evidence>
<reference evidence="1" key="1">
    <citation type="submission" date="2019-12" db="EMBL/GenBank/DDBJ databases">
        <title>Genome sequencing and annotation of Brassica cretica.</title>
        <authorList>
            <person name="Studholme D.J."/>
            <person name="Sarris P."/>
        </authorList>
    </citation>
    <scope>NUCLEOTIDE SEQUENCE</scope>
    <source>
        <strain evidence="1">PFS-109/04</strain>
        <tissue evidence="1">Leaf</tissue>
    </source>
</reference>
<comment type="caution">
    <text evidence="1">The sequence shown here is derived from an EMBL/GenBank/DDBJ whole genome shotgun (WGS) entry which is preliminary data.</text>
</comment>
<accession>A0A8S9Q5Q2</accession>
<name>A0A8S9Q5Q2_BRACR</name>
<proteinExistence type="predicted"/>